<sequence>MRIQAYTFLCKRLSLNFRGTLFNPESSAILSLKREFSQWHLVSAVCLERKPVITQPLTPLEQKYFKYLQDLEVEKSFLSDHEKRQIEDQKVAEKIKSGDVEEVDKMLKQTAQDFEDACLEEFNKYKPSPRITDADLNNDQKSIKRKLDSSLLLLVKQKLGNDYRWILPQAIHQNGETLRQTAERALLEVCSSRPENVQFMGNSPVGYYKYKYPKVVRGNGICGAKVFFFKAQFLGSIRNSIKFK</sequence>
<dbReference type="AlphaFoldDB" id="A0A087TRA4"/>
<dbReference type="OrthoDB" id="194611at2759"/>
<dbReference type="OMA" id="MLPRYCK"/>
<keyword evidence="11" id="KW-1185">Reference proteome</keyword>
<evidence type="ECO:0000256" key="2">
    <source>
        <dbReference type="ARBA" id="ARBA00009070"/>
    </source>
</evidence>
<evidence type="ECO:0000256" key="8">
    <source>
        <dbReference type="ARBA" id="ARBA00035534"/>
    </source>
</evidence>
<dbReference type="SUPFAM" id="SSF55811">
    <property type="entry name" value="Nudix"/>
    <property type="match status" value="1"/>
</dbReference>
<organism evidence="10 11">
    <name type="scientific">Stegodyphus mimosarum</name>
    <name type="common">African social velvet spider</name>
    <dbReference type="NCBI Taxonomy" id="407821"/>
    <lineage>
        <taxon>Eukaryota</taxon>
        <taxon>Metazoa</taxon>
        <taxon>Ecdysozoa</taxon>
        <taxon>Arthropoda</taxon>
        <taxon>Chelicerata</taxon>
        <taxon>Arachnida</taxon>
        <taxon>Araneae</taxon>
        <taxon>Araneomorphae</taxon>
        <taxon>Entelegynae</taxon>
        <taxon>Eresoidea</taxon>
        <taxon>Eresidae</taxon>
        <taxon>Stegodyphus</taxon>
    </lineage>
</organism>
<dbReference type="InterPro" id="IPR015797">
    <property type="entry name" value="NUDIX_hydrolase-like_dom_sf"/>
</dbReference>
<evidence type="ECO:0000313" key="11">
    <source>
        <dbReference type="Proteomes" id="UP000054359"/>
    </source>
</evidence>
<dbReference type="InterPro" id="IPR040008">
    <property type="entry name" value="Ribosomal_mL46"/>
</dbReference>
<comment type="similarity">
    <text evidence="2">Belongs to the mitochondrion-specific ribosomal protein mL46 family.</text>
</comment>
<name>A0A087TRA4_STEMI</name>
<keyword evidence="6" id="KW-0687">Ribonucleoprotein</keyword>
<dbReference type="Gene3D" id="3.90.79.10">
    <property type="entry name" value="Nucleoside Triphosphate Pyrophosphohydrolase"/>
    <property type="match status" value="1"/>
</dbReference>
<evidence type="ECO:0000313" key="10">
    <source>
        <dbReference type="EMBL" id="KFM67643.1"/>
    </source>
</evidence>
<evidence type="ECO:0000256" key="1">
    <source>
        <dbReference type="ARBA" id="ARBA00004173"/>
    </source>
</evidence>
<evidence type="ECO:0000256" key="5">
    <source>
        <dbReference type="ARBA" id="ARBA00023128"/>
    </source>
</evidence>
<dbReference type="CDD" id="cd04661">
    <property type="entry name" value="NUDIX_MRP_L46"/>
    <property type="match status" value="1"/>
</dbReference>
<accession>A0A087TRA4</accession>
<dbReference type="Pfam" id="PF11788">
    <property type="entry name" value="MRP-L46"/>
    <property type="match status" value="1"/>
</dbReference>
<proteinExistence type="inferred from homology"/>
<protein>
    <recommendedName>
        <fullName evidence="7">Large ribosomal subunit protein mL46</fullName>
    </recommendedName>
    <alternativeName>
        <fullName evidence="8">39S ribosomal protein L46, mitochondrial</fullName>
    </alternativeName>
</protein>
<dbReference type="InterPro" id="IPR021757">
    <property type="entry name" value="Ribosomal_mL46_N"/>
</dbReference>
<feature type="domain" description="Large ribosomal subunit protein mL46 N-terminal" evidence="9">
    <location>
        <begin position="39"/>
        <end position="135"/>
    </location>
</feature>
<dbReference type="STRING" id="407821.A0A087TRA4"/>
<comment type="subcellular location">
    <subcellularLocation>
        <location evidence="1">Mitochondrion</location>
    </subcellularLocation>
</comment>
<dbReference type="PANTHER" id="PTHR13124:SF12">
    <property type="entry name" value="LARGE RIBOSOMAL SUBUNIT PROTEIN ML46"/>
    <property type="match status" value="1"/>
</dbReference>
<dbReference type="Proteomes" id="UP000054359">
    <property type="component" value="Unassembled WGS sequence"/>
</dbReference>
<reference evidence="10 11" key="1">
    <citation type="submission" date="2013-11" db="EMBL/GenBank/DDBJ databases">
        <title>Genome sequencing of Stegodyphus mimosarum.</title>
        <authorList>
            <person name="Bechsgaard J."/>
        </authorList>
    </citation>
    <scope>NUCLEOTIDE SEQUENCE [LARGE SCALE GENOMIC DNA]</scope>
</reference>
<dbReference type="PANTHER" id="PTHR13124">
    <property type="entry name" value="39S RIBOSOMAL PROTEIN L46, MITOCHONDRIAL PRECURSOR-RELATED"/>
    <property type="match status" value="1"/>
</dbReference>
<keyword evidence="5" id="KW-0496">Mitochondrion</keyword>
<keyword evidence="3" id="KW-0809">Transit peptide</keyword>
<feature type="non-terminal residue" evidence="10">
    <location>
        <position position="244"/>
    </location>
</feature>
<evidence type="ECO:0000256" key="6">
    <source>
        <dbReference type="ARBA" id="ARBA00023274"/>
    </source>
</evidence>
<evidence type="ECO:0000259" key="9">
    <source>
        <dbReference type="Pfam" id="PF11788"/>
    </source>
</evidence>
<gene>
    <name evidence="10" type="ORF">X975_10709</name>
</gene>
<evidence type="ECO:0000256" key="4">
    <source>
        <dbReference type="ARBA" id="ARBA00022980"/>
    </source>
</evidence>
<dbReference type="GO" id="GO:0005762">
    <property type="term" value="C:mitochondrial large ribosomal subunit"/>
    <property type="evidence" value="ECO:0007669"/>
    <property type="project" value="TreeGrafter"/>
</dbReference>
<keyword evidence="4 10" id="KW-0689">Ribosomal protein</keyword>
<dbReference type="GO" id="GO:0003735">
    <property type="term" value="F:structural constituent of ribosome"/>
    <property type="evidence" value="ECO:0007669"/>
    <property type="project" value="InterPro"/>
</dbReference>
<evidence type="ECO:0000256" key="3">
    <source>
        <dbReference type="ARBA" id="ARBA00022946"/>
    </source>
</evidence>
<dbReference type="InterPro" id="IPR033650">
    <property type="entry name" value="Ribosomal_mL46_NUDIX"/>
</dbReference>
<dbReference type="EMBL" id="KK116389">
    <property type="protein sequence ID" value="KFM67643.1"/>
    <property type="molecule type" value="Genomic_DNA"/>
</dbReference>
<evidence type="ECO:0000256" key="7">
    <source>
        <dbReference type="ARBA" id="ARBA00035190"/>
    </source>
</evidence>